<keyword evidence="1" id="KW-1133">Transmembrane helix</keyword>
<accession>A0ABX5XS43</accession>
<keyword evidence="4" id="KW-1185">Reference proteome</keyword>
<dbReference type="Pfam" id="PF03372">
    <property type="entry name" value="Exo_endo_phos"/>
    <property type="match status" value="1"/>
</dbReference>
<dbReference type="RefSeq" id="WP_145213608.1">
    <property type="nucleotide sequence ID" value="NZ_CP036432.1"/>
</dbReference>
<feature type="transmembrane region" description="Helical" evidence="1">
    <location>
        <begin position="65"/>
        <end position="82"/>
    </location>
</feature>
<evidence type="ECO:0000313" key="4">
    <source>
        <dbReference type="Proteomes" id="UP000318081"/>
    </source>
</evidence>
<dbReference type="EMBL" id="CP036432">
    <property type="protein sequence ID" value="QDV84825.1"/>
    <property type="molecule type" value="Genomic_DNA"/>
</dbReference>
<name>A0ABX5XS43_9BACT</name>
<sequence>MKRATLILAIVYLLLLIIGAAMMHTSLNSHWLVTLFLFSPRWVVALPLLLLVPATLLLRWRLTPIYLIHTVIILIPILGLQLPRRSADPVDNARTLRVLTCNVGGGTLDDRQLIQLIHDNRIDVLMLQECPQAVSEPLFQKLGWQRRQVHHIVIGSPLPLGASRVLGRQSDDHFRAVAGIGCELDWHHGSRIQLVSIHLPTFRPALEKLQHLDFDQGPEAIEQLGQMRRGLSRQIVDAIDDSELPTVVAGDFNVPIESAYYRDLWDHFQNAFSIAGSGLGYTKYTRFHGVRIDHVLADENWTVQDVHVGPDLGGDHRPVIAELARTTVP</sequence>
<dbReference type="Gene3D" id="3.60.10.10">
    <property type="entry name" value="Endonuclease/exonuclease/phosphatase"/>
    <property type="match status" value="1"/>
</dbReference>
<feature type="transmembrane region" description="Helical" evidence="1">
    <location>
        <begin position="39"/>
        <end position="58"/>
    </location>
</feature>
<keyword evidence="1" id="KW-0812">Transmembrane</keyword>
<evidence type="ECO:0000313" key="3">
    <source>
        <dbReference type="EMBL" id="QDV84825.1"/>
    </source>
</evidence>
<dbReference type="InterPro" id="IPR005135">
    <property type="entry name" value="Endo/exonuclease/phosphatase"/>
</dbReference>
<keyword evidence="1" id="KW-0472">Membrane</keyword>
<protein>
    <submittedName>
        <fullName evidence="3">Endonuclease/Exonuclease/phosphatase family protein</fullName>
    </submittedName>
</protein>
<dbReference type="Proteomes" id="UP000318081">
    <property type="component" value="Chromosome"/>
</dbReference>
<evidence type="ECO:0000256" key="1">
    <source>
        <dbReference type="SAM" id="Phobius"/>
    </source>
</evidence>
<keyword evidence="3" id="KW-0540">Nuclease</keyword>
<gene>
    <name evidence="3" type="ORF">TBK1r_37770</name>
</gene>
<feature type="domain" description="Endonuclease/exonuclease/phosphatase" evidence="2">
    <location>
        <begin position="99"/>
        <end position="316"/>
    </location>
</feature>
<dbReference type="GO" id="GO:0004519">
    <property type="term" value="F:endonuclease activity"/>
    <property type="evidence" value="ECO:0007669"/>
    <property type="project" value="UniProtKB-KW"/>
</dbReference>
<dbReference type="InterPro" id="IPR036691">
    <property type="entry name" value="Endo/exonu/phosph_ase_sf"/>
</dbReference>
<evidence type="ECO:0000259" key="2">
    <source>
        <dbReference type="Pfam" id="PF03372"/>
    </source>
</evidence>
<keyword evidence="3" id="KW-0255">Endonuclease</keyword>
<dbReference type="SUPFAM" id="SSF56219">
    <property type="entry name" value="DNase I-like"/>
    <property type="match status" value="1"/>
</dbReference>
<organism evidence="3 4">
    <name type="scientific">Stieleria magnilauensis</name>
    <dbReference type="NCBI Taxonomy" id="2527963"/>
    <lineage>
        <taxon>Bacteria</taxon>
        <taxon>Pseudomonadati</taxon>
        <taxon>Planctomycetota</taxon>
        <taxon>Planctomycetia</taxon>
        <taxon>Pirellulales</taxon>
        <taxon>Pirellulaceae</taxon>
        <taxon>Stieleria</taxon>
    </lineage>
</organism>
<reference evidence="3 4" key="1">
    <citation type="submission" date="2019-02" db="EMBL/GenBank/DDBJ databases">
        <title>Deep-cultivation of Planctomycetes and their phenomic and genomic characterization uncovers novel biology.</title>
        <authorList>
            <person name="Wiegand S."/>
            <person name="Jogler M."/>
            <person name="Boedeker C."/>
            <person name="Pinto D."/>
            <person name="Vollmers J."/>
            <person name="Rivas-Marin E."/>
            <person name="Kohn T."/>
            <person name="Peeters S.H."/>
            <person name="Heuer A."/>
            <person name="Rast P."/>
            <person name="Oberbeckmann S."/>
            <person name="Bunk B."/>
            <person name="Jeske O."/>
            <person name="Meyerdierks A."/>
            <person name="Storesund J.E."/>
            <person name="Kallscheuer N."/>
            <person name="Luecker S."/>
            <person name="Lage O.M."/>
            <person name="Pohl T."/>
            <person name="Merkel B.J."/>
            <person name="Hornburger P."/>
            <person name="Mueller R.-W."/>
            <person name="Bruemmer F."/>
            <person name="Labrenz M."/>
            <person name="Spormann A.M."/>
            <person name="Op den Camp H."/>
            <person name="Overmann J."/>
            <person name="Amann R."/>
            <person name="Jetten M.S.M."/>
            <person name="Mascher T."/>
            <person name="Medema M.H."/>
            <person name="Devos D.P."/>
            <person name="Kaster A.-K."/>
            <person name="Ovreas L."/>
            <person name="Rohde M."/>
            <person name="Galperin M.Y."/>
            <person name="Jogler C."/>
        </authorList>
    </citation>
    <scope>NUCLEOTIDE SEQUENCE [LARGE SCALE GENOMIC DNA]</scope>
    <source>
        <strain evidence="3 4">TBK1r</strain>
    </source>
</reference>
<proteinExistence type="predicted"/>
<keyword evidence="3" id="KW-0378">Hydrolase</keyword>